<evidence type="ECO:0000256" key="3">
    <source>
        <dbReference type="ARBA" id="ARBA00023125"/>
    </source>
</evidence>
<evidence type="ECO:0000256" key="4">
    <source>
        <dbReference type="ARBA" id="ARBA00023172"/>
    </source>
</evidence>
<dbReference type="InterPro" id="IPR013762">
    <property type="entry name" value="Integrase-like_cat_sf"/>
</dbReference>
<dbReference type="OrthoDB" id="179876at2"/>
<keyword evidence="4" id="KW-0233">DNA recombination</keyword>
<dbReference type="Proteomes" id="UP000217265">
    <property type="component" value="Chromosome"/>
</dbReference>
<dbReference type="PANTHER" id="PTHR30349">
    <property type="entry name" value="PHAGE INTEGRASE-RELATED"/>
    <property type="match status" value="1"/>
</dbReference>
<evidence type="ECO:0000313" key="8">
    <source>
        <dbReference type="EMBL" id="ATC65876.1"/>
    </source>
</evidence>
<evidence type="ECO:0000313" key="9">
    <source>
        <dbReference type="Proteomes" id="UP000217265"/>
    </source>
</evidence>
<name>A0A290QHU4_9BACT</name>
<comment type="similarity">
    <text evidence="1">Belongs to the 'phage' integrase family.</text>
</comment>
<keyword evidence="2" id="KW-0229">DNA integration</keyword>
<dbReference type="AlphaFoldDB" id="A0A290QHU4"/>
<keyword evidence="9" id="KW-1185">Reference proteome</keyword>
<feature type="domain" description="Core-binding (CB)" evidence="7">
    <location>
        <begin position="80"/>
        <end position="164"/>
    </location>
</feature>
<accession>A0A290QHU4</accession>
<dbReference type="GO" id="GO:0003677">
    <property type="term" value="F:DNA binding"/>
    <property type="evidence" value="ECO:0007669"/>
    <property type="project" value="UniProtKB-UniRule"/>
</dbReference>
<protein>
    <recommendedName>
        <fullName evidence="10">Tyr recombinase domain-containing protein</fullName>
    </recommendedName>
</protein>
<evidence type="ECO:0000259" key="7">
    <source>
        <dbReference type="PROSITE" id="PS51900"/>
    </source>
</evidence>
<dbReference type="Pfam" id="PF00589">
    <property type="entry name" value="Phage_integrase"/>
    <property type="match status" value="1"/>
</dbReference>
<sequence length="385" mass="41947">MASIYQRPGSRYWMARFKNPSGEWEARSTKETNPAAARKLAFLWEGAAESMAGEGTTAAQVDKVVRGVWERYTGKRIEQTPTRIFFNAWLEGVKAKKAAKTAVRYGAPVRDFLEHLGPRADADIKSITGSEVQSFIDAEAKIGKSGTTVSLNAKVLRAVFNSAVRKGVIERNPLGLVEVPEAVHEERSPFTTGEVDILLTSTKGTEWETAILLGAYAGMRIGDATHMKWEGIDLAKQVLRFRPEKTKAKKRELEIPLHPRLAAHLEAIAGKANDGAAYVCPTLATQEVSGRVGLSEQFNVVMKTAGLSKEIVVNEKLGGRNFSKKSFHSLRHAFLSGLANSGVAEDVRHKLGGHTNSKVAARYAHLSTETLRKAVDTLPGKGGSE</sequence>
<evidence type="ECO:0000256" key="5">
    <source>
        <dbReference type="PROSITE-ProRule" id="PRU01248"/>
    </source>
</evidence>
<dbReference type="Pfam" id="PF02899">
    <property type="entry name" value="Phage_int_SAM_1"/>
    <property type="match status" value="1"/>
</dbReference>
<dbReference type="InterPro" id="IPR011010">
    <property type="entry name" value="DNA_brk_join_enz"/>
</dbReference>
<dbReference type="GO" id="GO:0015074">
    <property type="term" value="P:DNA integration"/>
    <property type="evidence" value="ECO:0007669"/>
    <property type="project" value="UniProtKB-KW"/>
</dbReference>
<dbReference type="InterPro" id="IPR010998">
    <property type="entry name" value="Integrase_recombinase_N"/>
</dbReference>
<dbReference type="Gene3D" id="1.10.150.130">
    <property type="match status" value="1"/>
</dbReference>
<feature type="domain" description="Tyr recombinase" evidence="6">
    <location>
        <begin position="185"/>
        <end position="376"/>
    </location>
</feature>
<dbReference type="KEGG" id="vbh:CMV30_19050"/>
<dbReference type="PROSITE" id="PS51900">
    <property type="entry name" value="CB"/>
    <property type="match status" value="1"/>
</dbReference>
<dbReference type="PROSITE" id="PS51898">
    <property type="entry name" value="TYR_RECOMBINASE"/>
    <property type="match status" value="1"/>
</dbReference>
<proteinExistence type="inferred from homology"/>
<organism evidence="8 9">
    <name type="scientific">Nibricoccus aquaticus</name>
    <dbReference type="NCBI Taxonomy" id="2576891"/>
    <lineage>
        <taxon>Bacteria</taxon>
        <taxon>Pseudomonadati</taxon>
        <taxon>Verrucomicrobiota</taxon>
        <taxon>Opitutia</taxon>
        <taxon>Opitutales</taxon>
        <taxon>Opitutaceae</taxon>
        <taxon>Nibricoccus</taxon>
    </lineage>
</organism>
<dbReference type="InterPro" id="IPR044068">
    <property type="entry name" value="CB"/>
</dbReference>
<evidence type="ECO:0008006" key="10">
    <source>
        <dbReference type="Google" id="ProtNLM"/>
    </source>
</evidence>
<evidence type="ECO:0000256" key="2">
    <source>
        <dbReference type="ARBA" id="ARBA00022908"/>
    </source>
</evidence>
<reference evidence="8 9" key="1">
    <citation type="submission" date="2017-09" db="EMBL/GenBank/DDBJ databases">
        <title>Complete genome sequence of Verrucomicrobial strain HZ-65, isolated from freshwater.</title>
        <authorList>
            <person name="Choi A."/>
        </authorList>
    </citation>
    <scope>NUCLEOTIDE SEQUENCE [LARGE SCALE GENOMIC DNA]</scope>
    <source>
        <strain evidence="8 9">HZ-65</strain>
    </source>
</reference>
<dbReference type="InterPro" id="IPR002104">
    <property type="entry name" value="Integrase_catalytic"/>
</dbReference>
<dbReference type="RefSeq" id="WP_096057505.1">
    <property type="nucleotide sequence ID" value="NZ_CP023344.1"/>
</dbReference>
<evidence type="ECO:0000259" key="6">
    <source>
        <dbReference type="PROSITE" id="PS51898"/>
    </source>
</evidence>
<dbReference type="Gene3D" id="1.10.443.10">
    <property type="entry name" value="Intergrase catalytic core"/>
    <property type="match status" value="1"/>
</dbReference>
<dbReference type="InterPro" id="IPR050090">
    <property type="entry name" value="Tyrosine_recombinase_XerCD"/>
</dbReference>
<keyword evidence="3 5" id="KW-0238">DNA-binding</keyword>
<dbReference type="GO" id="GO:0006310">
    <property type="term" value="P:DNA recombination"/>
    <property type="evidence" value="ECO:0007669"/>
    <property type="project" value="UniProtKB-KW"/>
</dbReference>
<evidence type="ECO:0000256" key="1">
    <source>
        <dbReference type="ARBA" id="ARBA00008857"/>
    </source>
</evidence>
<gene>
    <name evidence="8" type="ORF">CMV30_19050</name>
</gene>
<dbReference type="InterPro" id="IPR004107">
    <property type="entry name" value="Integrase_SAM-like_N"/>
</dbReference>
<dbReference type="SUPFAM" id="SSF56349">
    <property type="entry name" value="DNA breaking-rejoining enzymes"/>
    <property type="match status" value="1"/>
</dbReference>
<dbReference type="PANTHER" id="PTHR30349:SF41">
    <property type="entry name" value="INTEGRASE_RECOMBINASE PROTEIN MJ0367-RELATED"/>
    <property type="match status" value="1"/>
</dbReference>
<dbReference type="EMBL" id="CP023344">
    <property type="protein sequence ID" value="ATC65876.1"/>
    <property type="molecule type" value="Genomic_DNA"/>
</dbReference>